<dbReference type="Gene3D" id="3.40.50.720">
    <property type="entry name" value="NAD(P)-binding Rossmann-like Domain"/>
    <property type="match status" value="1"/>
</dbReference>
<dbReference type="Proteomes" id="UP001500731">
    <property type="component" value="Unassembled WGS sequence"/>
</dbReference>
<evidence type="ECO:0000259" key="2">
    <source>
        <dbReference type="Pfam" id="PF01408"/>
    </source>
</evidence>
<protein>
    <recommendedName>
        <fullName evidence="6">Gfo/Idh/MocA family oxidoreductase</fullName>
    </recommendedName>
</protein>
<dbReference type="Pfam" id="PF22725">
    <property type="entry name" value="GFO_IDH_MocA_C3"/>
    <property type="match status" value="1"/>
</dbReference>
<reference evidence="5" key="1">
    <citation type="journal article" date="2019" name="Int. J. Syst. Evol. Microbiol.">
        <title>The Global Catalogue of Microorganisms (GCM) 10K type strain sequencing project: providing services to taxonomists for standard genome sequencing and annotation.</title>
        <authorList>
            <consortium name="The Broad Institute Genomics Platform"/>
            <consortium name="The Broad Institute Genome Sequencing Center for Infectious Disease"/>
            <person name="Wu L."/>
            <person name="Ma J."/>
        </authorList>
    </citation>
    <scope>NUCLEOTIDE SEQUENCE [LARGE SCALE GENOMIC DNA]</scope>
    <source>
        <strain evidence="5">JCM 17839</strain>
    </source>
</reference>
<evidence type="ECO:0000259" key="3">
    <source>
        <dbReference type="Pfam" id="PF22725"/>
    </source>
</evidence>
<dbReference type="PANTHER" id="PTHR43377">
    <property type="entry name" value="BILIVERDIN REDUCTASE A"/>
    <property type="match status" value="1"/>
</dbReference>
<comment type="caution">
    <text evidence="4">The sequence shown here is derived from an EMBL/GenBank/DDBJ whole genome shotgun (WGS) entry which is preliminary data.</text>
</comment>
<dbReference type="InterPro" id="IPR036291">
    <property type="entry name" value="NAD(P)-bd_dom_sf"/>
</dbReference>
<dbReference type="SUPFAM" id="SSF51735">
    <property type="entry name" value="NAD(P)-binding Rossmann-fold domains"/>
    <property type="match status" value="1"/>
</dbReference>
<dbReference type="InterPro" id="IPR000683">
    <property type="entry name" value="Gfo/Idh/MocA-like_OxRdtase_N"/>
</dbReference>
<dbReference type="PANTHER" id="PTHR43377:SF1">
    <property type="entry name" value="BILIVERDIN REDUCTASE A"/>
    <property type="match status" value="1"/>
</dbReference>
<gene>
    <name evidence="4" type="ORF">GCM10023171_29880</name>
</gene>
<accession>A0ABP8PKU2</accession>
<evidence type="ECO:0000256" key="1">
    <source>
        <dbReference type="ARBA" id="ARBA00023027"/>
    </source>
</evidence>
<dbReference type="InterPro" id="IPR055170">
    <property type="entry name" value="GFO_IDH_MocA-like_dom"/>
</dbReference>
<sequence length="324" mass="34745">MNPARTMVFGPSHWHVPLCAERIGARHDVIGVSDEDADSARHYGDLWDAPVYERWQDVLAAHPDADLAYVFVPHDQMRDACLALIAARIPLVVEKPAGVSRSEVADVRAAAEAAGVPIAVTFVQRGGPIEHWLSQAGPAVYESTQFIAGPPGRYLTNGSPWMVDRARAGGGCVINLAPHFIDMFLRSAGQRRAKASAALSSTLHGRGVEDFGSLTLTTSDGRIGTIQVGYAFPDSVLKRHCSFTRIGPNGVASIWTDGTASFTDTAGATQVSRLDVDSDPLYDRFVDAVADTLDQGFEGLPGIRDLEDAMAIVWDAYSEGSPTL</sequence>
<proteinExistence type="predicted"/>
<dbReference type="InterPro" id="IPR051450">
    <property type="entry name" value="Gfo/Idh/MocA_Oxidoreductases"/>
</dbReference>
<dbReference type="RefSeq" id="WP_345188195.1">
    <property type="nucleotide sequence ID" value="NZ_BAABGP010000021.1"/>
</dbReference>
<evidence type="ECO:0000313" key="4">
    <source>
        <dbReference type="EMBL" id="GAA4489228.1"/>
    </source>
</evidence>
<dbReference type="EMBL" id="BAABGP010000021">
    <property type="protein sequence ID" value="GAA4489228.1"/>
    <property type="molecule type" value="Genomic_DNA"/>
</dbReference>
<feature type="domain" description="Gfo/Idh/MocA-like oxidoreductase N-terminal" evidence="2">
    <location>
        <begin position="26"/>
        <end position="121"/>
    </location>
</feature>
<keyword evidence="5" id="KW-1185">Reference proteome</keyword>
<organism evidence="4 5">
    <name type="scientific">Microbacterium panaciterrae</name>
    <dbReference type="NCBI Taxonomy" id="985759"/>
    <lineage>
        <taxon>Bacteria</taxon>
        <taxon>Bacillati</taxon>
        <taxon>Actinomycetota</taxon>
        <taxon>Actinomycetes</taxon>
        <taxon>Micrococcales</taxon>
        <taxon>Microbacteriaceae</taxon>
        <taxon>Microbacterium</taxon>
    </lineage>
</organism>
<feature type="domain" description="GFO/IDH/MocA-like oxidoreductase" evidence="3">
    <location>
        <begin position="157"/>
        <end position="234"/>
    </location>
</feature>
<dbReference type="Pfam" id="PF01408">
    <property type="entry name" value="GFO_IDH_MocA"/>
    <property type="match status" value="1"/>
</dbReference>
<evidence type="ECO:0000313" key="5">
    <source>
        <dbReference type="Proteomes" id="UP001500731"/>
    </source>
</evidence>
<evidence type="ECO:0008006" key="6">
    <source>
        <dbReference type="Google" id="ProtNLM"/>
    </source>
</evidence>
<keyword evidence="1" id="KW-0520">NAD</keyword>
<dbReference type="SUPFAM" id="SSF55347">
    <property type="entry name" value="Glyceraldehyde-3-phosphate dehydrogenase-like, C-terminal domain"/>
    <property type="match status" value="1"/>
</dbReference>
<name>A0ABP8PKU2_9MICO</name>
<dbReference type="Gene3D" id="3.30.360.10">
    <property type="entry name" value="Dihydrodipicolinate Reductase, domain 2"/>
    <property type="match status" value="1"/>
</dbReference>